<protein>
    <recommendedName>
        <fullName evidence="4">Outer membrane protein beta-barrel domain-containing protein</fullName>
    </recommendedName>
</protein>
<dbReference type="AlphaFoldDB" id="A0A1I1GWY8"/>
<dbReference type="OrthoDB" id="7475268at2"/>
<dbReference type="RefSeq" id="WP_091509905.1">
    <property type="nucleotide sequence ID" value="NZ_FOLE01000003.1"/>
</dbReference>
<evidence type="ECO:0000256" key="1">
    <source>
        <dbReference type="SAM" id="SignalP"/>
    </source>
</evidence>
<name>A0A1I1GWY8_9BACT</name>
<evidence type="ECO:0008006" key="4">
    <source>
        <dbReference type="Google" id="ProtNLM"/>
    </source>
</evidence>
<evidence type="ECO:0000313" key="3">
    <source>
        <dbReference type="Proteomes" id="UP000199514"/>
    </source>
</evidence>
<dbReference type="Proteomes" id="UP000199514">
    <property type="component" value="Unassembled WGS sequence"/>
</dbReference>
<feature type="chain" id="PRO_5011675525" description="Outer membrane protein beta-barrel domain-containing protein" evidence="1">
    <location>
        <begin position="20"/>
        <end position="265"/>
    </location>
</feature>
<reference evidence="2 3" key="1">
    <citation type="submission" date="2016-10" db="EMBL/GenBank/DDBJ databases">
        <authorList>
            <person name="de Groot N.N."/>
        </authorList>
    </citation>
    <scope>NUCLEOTIDE SEQUENCE [LARGE SCALE GENOMIC DNA]</scope>
    <source>
        <strain evidence="2 3">DSM 6793</strain>
    </source>
</reference>
<dbReference type="EMBL" id="FOLE01000003">
    <property type="protein sequence ID" value="SFC16349.1"/>
    <property type="molecule type" value="Genomic_DNA"/>
</dbReference>
<keyword evidence="1" id="KW-0732">Signal</keyword>
<keyword evidence="3" id="KW-1185">Reference proteome</keyword>
<evidence type="ECO:0000313" key="2">
    <source>
        <dbReference type="EMBL" id="SFC16349.1"/>
    </source>
</evidence>
<proteinExistence type="predicted"/>
<feature type="signal peptide" evidence="1">
    <location>
        <begin position="1"/>
        <end position="19"/>
    </location>
</feature>
<organism evidence="2 3">
    <name type="scientific">Flexibacter flexilis DSM 6793</name>
    <dbReference type="NCBI Taxonomy" id="927664"/>
    <lineage>
        <taxon>Bacteria</taxon>
        <taxon>Pseudomonadati</taxon>
        <taxon>Bacteroidota</taxon>
        <taxon>Cytophagia</taxon>
        <taxon>Cytophagales</taxon>
        <taxon>Flexibacteraceae</taxon>
        <taxon>Flexibacter</taxon>
    </lineage>
</organism>
<accession>A0A1I1GWY8</accession>
<dbReference type="STRING" id="927664.SAMN05421780_103128"/>
<gene>
    <name evidence="2" type="ORF">SAMN05421780_103128</name>
</gene>
<sequence>MRYFYLIIVLFVTAGQAPAQTTIRLEEKTKERKSTGVNYQSGLISMVSLGAYLPTGDLKMRFGQHGEAGLGVFYKTASGWLMGLDGSYMFGRKVKEDALYRLRTVDGFVISDNGSPVSIITQERGVKAPFVKIGKVFHKTYSSKANKNSGYVAQVGGGYFQHKIFYKKYAGGNIGQLTGEYLKGYDRLSNGYAFTFSFGYLNLTARKGLNAYIGLEYTQGVTQSRRLDFDTGLRNTTRRKDGMFGVRIAWVLPFLERNETEEFYY</sequence>